<dbReference type="PRINTS" id="PR00599">
    <property type="entry name" value="MAPEPTIDASE"/>
</dbReference>
<dbReference type="Pfam" id="PF00557">
    <property type="entry name" value="Peptidase_M24"/>
    <property type="match status" value="1"/>
</dbReference>
<dbReference type="InterPro" id="IPR050659">
    <property type="entry name" value="Peptidase_M24B"/>
</dbReference>
<comment type="caution">
    <text evidence="5">The sequence shown here is derived from an EMBL/GenBank/DDBJ whole genome shotgun (WGS) entry which is preliminary data.</text>
</comment>
<evidence type="ECO:0000313" key="6">
    <source>
        <dbReference type="Proteomes" id="UP000623678"/>
    </source>
</evidence>
<dbReference type="EMBL" id="JACRTD010000001">
    <property type="protein sequence ID" value="MBC8584365.1"/>
    <property type="molecule type" value="Genomic_DNA"/>
</dbReference>
<proteinExistence type="predicted"/>
<evidence type="ECO:0000259" key="4">
    <source>
        <dbReference type="Pfam" id="PF01321"/>
    </source>
</evidence>
<keyword evidence="2" id="KW-0378">Hydrolase</keyword>
<dbReference type="CDD" id="cd01092">
    <property type="entry name" value="APP-like"/>
    <property type="match status" value="1"/>
</dbReference>
<dbReference type="PANTHER" id="PTHR46112:SF3">
    <property type="entry name" value="AMINOPEPTIDASE YPDF"/>
    <property type="match status" value="1"/>
</dbReference>
<organism evidence="5 6">
    <name type="scientific">Youxingia wuxianensis</name>
    <dbReference type="NCBI Taxonomy" id="2763678"/>
    <lineage>
        <taxon>Bacteria</taxon>
        <taxon>Bacillati</taxon>
        <taxon>Bacillota</taxon>
        <taxon>Clostridia</taxon>
        <taxon>Eubacteriales</taxon>
        <taxon>Oscillospiraceae</taxon>
        <taxon>Youxingia</taxon>
    </lineage>
</organism>
<gene>
    <name evidence="5" type="ORF">H8705_02050</name>
</gene>
<keyword evidence="1" id="KW-0479">Metal-binding</keyword>
<dbReference type="Gene3D" id="3.40.350.10">
    <property type="entry name" value="Creatinase/prolidase N-terminal domain"/>
    <property type="match status" value="1"/>
</dbReference>
<sequence length="356" mass="39385">MIGRIEQLVKNLPQEIDAVLITSEVNRLYYTGLQSSAGTLLITKDGQSYFIVDFRYIEKAKAIIKNCQVELQSKLTGQLNQLISKHNINKIALETDYLSVSEYLRMKEQLKTQLVLDTYVNQQIKCQRMIKSQKEIDLIRQAQKITDDAFAYICGYIKPGMTDRQIAGKLLDFCYCHGSQRPAFDFIVVSGKNSSMPHGVPTDKVVEEGDFITMDYGCTIDGYCSDMTRTVGIGKISDEQKLIYDTVLAAHKAAILAAKAGVSCRQVDKTARDIIQQAGYGACFGHGTGHSLGIEIHESPAFSTADETICEPGMVMTVEPGIYVEGKYGCRTENMIVITPDGCENLTASPSDLILL</sequence>
<reference evidence="5" key="1">
    <citation type="submission" date="2020-08" db="EMBL/GenBank/DDBJ databases">
        <title>Genome public.</title>
        <authorList>
            <person name="Liu C."/>
            <person name="Sun Q."/>
        </authorList>
    </citation>
    <scope>NUCLEOTIDE SEQUENCE</scope>
    <source>
        <strain evidence="5">NSJ-64</strain>
    </source>
</reference>
<evidence type="ECO:0000256" key="1">
    <source>
        <dbReference type="ARBA" id="ARBA00022723"/>
    </source>
</evidence>
<dbReference type="PANTHER" id="PTHR46112">
    <property type="entry name" value="AMINOPEPTIDASE"/>
    <property type="match status" value="1"/>
</dbReference>
<evidence type="ECO:0000313" key="5">
    <source>
        <dbReference type="EMBL" id="MBC8584365.1"/>
    </source>
</evidence>
<dbReference type="InterPro" id="IPR001131">
    <property type="entry name" value="Peptidase_M24B_aminopep-P_CS"/>
</dbReference>
<feature type="domain" description="Peptidase M24" evidence="3">
    <location>
        <begin position="138"/>
        <end position="339"/>
    </location>
</feature>
<dbReference type="SUPFAM" id="SSF55920">
    <property type="entry name" value="Creatinase/aminopeptidase"/>
    <property type="match status" value="1"/>
</dbReference>
<dbReference type="InterPro" id="IPR000587">
    <property type="entry name" value="Creatinase_N"/>
</dbReference>
<dbReference type="InterPro" id="IPR029149">
    <property type="entry name" value="Creatin/AminoP/Spt16_N"/>
</dbReference>
<name>A0A926EQC0_9FIRM</name>
<dbReference type="GO" id="GO:0008235">
    <property type="term" value="F:metalloexopeptidase activity"/>
    <property type="evidence" value="ECO:0007669"/>
    <property type="project" value="UniProtKB-ARBA"/>
</dbReference>
<dbReference type="AlphaFoldDB" id="A0A926EQC0"/>
<dbReference type="InterPro" id="IPR001714">
    <property type="entry name" value="Pept_M24_MAP"/>
</dbReference>
<dbReference type="Pfam" id="PF01321">
    <property type="entry name" value="Creatinase_N"/>
    <property type="match status" value="1"/>
</dbReference>
<dbReference type="Gene3D" id="3.90.230.10">
    <property type="entry name" value="Creatinase/methionine aminopeptidase superfamily"/>
    <property type="match status" value="1"/>
</dbReference>
<dbReference type="GO" id="GO:0004177">
    <property type="term" value="F:aminopeptidase activity"/>
    <property type="evidence" value="ECO:0007669"/>
    <property type="project" value="UniProtKB-KW"/>
</dbReference>
<keyword evidence="5" id="KW-0645">Protease</keyword>
<keyword evidence="6" id="KW-1185">Reference proteome</keyword>
<dbReference type="SUPFAM" id="SSF53092">
    <property type="entry name" value="Creatinase/prolidase N-terminal domain"/>
    <property type="match status" value="1"/>
</dbReference>
<dbReference type="Proteomes" id="UP000623678">
    <property type="component" value="Unassembled WGS sequence"/>
</dbReference>
<evidence type="ECO:0000256" key="2">
    <source>
        <dbReference type="ARBA" id="ARBA00022801"/>
    </source>
</evidence>
<dbReference type="RefSeq" id="WP_262394188.1">
    <property type="nucleotide sequence ID" value="NZ_JACRTD010000001.1"/>
</dbReference>
<protein>
    <submittedName>
        <fullName evidence="5">Aminopeptidase P family protein</fullName>
    </submittedName>
</protein>
<keyword evidence="5" id="KW-0031">Aminopeptidase</keyword>
<dbReference type="InterPro" id="IPR000994">
    <property type="entry name" value="Pept_M24"/>
</dbReference>
<evidence type="ECO:0000259" key="3">
    <source>
        <dbReference type="Pfam" id="PF00557"/>
    </source>
</evidence>
<accession>A0A926EQC0</accession>
<dbReference type="InterPro" id="IPR036005">
    <property type="entry name" value="Creatinase/aminopeptidase-like"/>
</dbReference>
<dbReference type="GO" id="GO:0046872">
    <property type="term" value="F:metal ion binding"/>
    <property type="evidence" value="ECO:0007669"/>
    <property type="project" value="UniProtKB-KW"/>
</dbReference>
<dbReference type="PROSITE" id="PS00491">
    <property type="entry name" value="PROLINE_PEPTIDASE"/>
    <property type="match status" value="1"/>
</dbReference>
<feature type="domain" description="Creatinase N-terminal" evidence="4">
    <location>
        <begin position="14"/>
        <end position="114"/>
    </location>
</feature>